<feature type="domain" description="RCK C-terminal" evidence="9">
    <location>
        <begin position="550"/>
        <end position="631"/>
    </location>
</feature>
<evidence type="ECO:0000256" key="2">
    <source>
        <dbReference type="ARBA" id="ARBA00005658"/>
    </source>
</evidence>
<dbReference type="Pfam" id="PF02028">
    <property type="entry name" value="BCCT"/>
    <property type="match status" value="1"/>
</dbReference>
<comment type="similarity">
    <text evidence="2">Belongs to the BCCT transporter (TC 2.A.15) family.</text>
</comment>
<keyword evidence="11" id="KW-1185">Reference proteome</keyword>
<keyword evidence="6 8" id="KW-1133">Transmembrane helix</keyword>
<comment type="subcellular location">
    <subcellularLocation>
        <location evidence="1">Cell membrane</location>
        <topology evidence="1">Multi-pass membrane protein</topology>
    </subcellularLocation>
</comment>
<evidence type="ECO:0000259" key="9">
    <source>
        <dbReference type="PROSITE" id="PS51202"/>
    </source>
</evidence>
<dbReference type="RefSeq" id="WP_239586701.1">
    <property type="nucleotide sequence ID" value="NZ_JAFBCV010000007.1"/>
</dbReference>
<evidence type="ECO:0000256" key="4">
    <source>
        <dbReference type="ARBA" id="ARBA00022475"/>
    </source>
</evidence>
<reference evidence="10" key="1">
    <citation type="submission" date="2021-01" db="EMBL/GenBank/DDBJ databases">
        <title>Genomic Encyclopedia of Type Strains, Phase IV (KMG-IV): sequencing the most valuable type-strain genomes for metagenomic binning, comparative biology and taxonomic classification.</title>
        <authorList>
            <person name="Goeker M."/>
        </authorList>
    </citation>
    <scope>NUCLEOTIDE SEQUENCE</scope>
    <source>
        <strain evidence="10">DSM 21943</strain>
    </source>
</reference>
<evidence type="ECO:0000256" key="7">
    <source>
        <dbReference type="ARBA" id="ARBA00023136"/>
    </source>
</evidence>
<dbReference type="PANTHER" id="PTHR30047:SF7">
    <property type="entry name" value="HIGH-AFFINITY CHOLINE TRANSPORT PROTEIN"/>
    <property type="match status" value="1"/>
</dbReference>
<accession>A0ABS2SUZ7</accession>
<sequence length="636" mass="69248">MAKQPDSSSNLKEQSSSFVLISSSVIIALFVLWGIISPQHLGATADSALDWIISNFGWFYMTIASVFILFGVVVALTPFGKLRLGKPTDRPEHSFISWVGMLFAAGLGVGFVFFGVAEPILYYSDPPPGYAFNLPGEAGEAAEVGLRYGVFHWGLHAWGAFSVVGLTLAYVQFRKNRPALISSAFYPLLGKKTDGWMGKGIDLLAVISTCAGVATTFGISALQISGGVSFLTPLENGIPLQLTIIAIITVLFLFSAVRGINKGIKKLTNLNLILAGMLLLFVLFAGPTITLLESMVTTLGGYVSNVVSMSFSMEPYSDDGWLGANTIFFWAWHMSWSPFVGLFIARISKGRTIREFIAGVLLVPTLMAVIWFSVFGGTALDIEIQGIFGMADIANSEVELTLFYMLDQLPLTLISSLLAVIVVGIFFVTSADSAAFVLGSMTSNGSLNPAFKLKVLWGVLIAGTASVLLISGDGGLDALQTAALTAALPFAFILVFMLIAVATMITRDWKTEQRRKQSDHDDALKKAMKEEAYEDLRRELSEEWREELRRELLAAGRSTAEMLHFQTTENTAIVGKTLAEIKFPPHVNVSAIEREDSVISPTGSTEIKADDYLYILVEMQQKEAVQEILKQTKDEK</sequence>
<dbReference type="PROSITE" id="PS51202">
    <property type="entry name" value="RCK_C"/>
    <property type="match status" value="1"/>
</dbReference>
<feature type="transmembrane region" description="Helical" evidence="8">
    <location>
        <begin position="201"/>
        <end position="226"/>
    </location>
</feature>
<evidence type="ECO:0000256" key="1">
    <source>
        <dbReference type="ARBA" id="ARBA00004651"/>
    </source>
</evidence>
<dbReference type="Proteomes" id="UP001179280">
    <property type="component" value="Unassembled WGS sequence"/>
</dbReference>
<dbReference type="Gene3D" id="3.30.70.1450">
    <property type="entry name" value="Regulator of K+ conductance, C-terminal domain"/>
    <property type="match status" value="1"/>
</dbReference>
<dbReference type="PANTHER" id="PTHR30047">
    <property type="entry name" value="HIGH-AFFINITY CHOLINE TRANSPORT PROTEIN-RELATED"/>
    <property type="match status" value="1"/>
</dbReference>
<feature type="transmembrane region" description="Helical" evidence="8">
    <location>
        <begin position="451"/>
        <end position="470"/>
    </location>
</feature>
<evidence type="ECO:0000313" key="11">
    <source>
        <dbReference type="Proteomes" id="UP001179280"/>
    </source>
</evidence>
<dbReference type="InterPro" id="IPR036721">
    <property type="entry name" value="RCK_C_sf"/>
</dbReference>
<dbReference type="InterPro" id="IPR006037">
    <property type="entry name" value="RCK_C"/>
</dbReference>
<evidence type="ECO:0000256" key="3">
    <source>
        <dbReference type="ARBA" id="ARBA00022448"/>
    </source>
</evidence>
<feature type="transmembrane region" description="Helical" evidence="8">
    <location>
        <begin position="321"/>
        <end position="344"/>
    </location>
</feature>
<gene>
    <name evidence="10" type="ORF">JOC54_002594</name>
</gene>
<protein>
    <submittedName>
        <fullName evidence="10">Glycine betaine transporter</fullName>
    </submittedName>
</protein>
<feature type="transmembrane region" description="Helical" evidence="8">
    <location>
        <begin position="482"/>
        <end position="506"/>
    </location>
</feature>
<feature type="transmembrane region" description="Helical" evidence="8">
    <location>
        <begin position="56"/>
        <end position="76"/>
    </location>
</feature>
<comment type="caution">
    <text evidence="10">The sequence shown here is derived from an EMBL/GenBank/DDBJ whole genome shotgun (WGS) entry which is preliminary data.</text>
</comment>
<feature type="transmembrane region" description="Helical" evidence="8">
    <location>
        <begin position="155"/>
        <end position="173"/>
    </location>
</feature>
<feature type="transmembrane region" description="Helical" evidence="8">
    <location>
        <begin position="96"/>
        <end position="117"/>
    </location>
</feature>
<keyword evidence="5 8" id="KW-0812">Transmembrane</keyword>
<evidence type="ECO:0000256" key="6">
    <source>
        <dbReference type="ARBA" id="ARBA00022989"/>
    </source>
</evidence>
<dbReference type="SUPFAM" id="SSF116726">
    <property type="entry name" value="TrkA C-terminal domain-like"/>
    <property type="match status" value="1"/>
</dbReference>
<evidence type="ECO:0000256" key="5">
    <source>
        <dbReference type="ARBA" id="ARBA00022692"/>
    </source>
</evidence>
<proteinExistence type="inferred from homology"/>
<evidence type="ECO:0000313" key="10">
    <source>
        <dbReference type="EMBL" id="MBM7839323.1"/>
    </source>
</evidence>
<keyword evidence="7 8" id="KW-0472">Membrane</keyword>
<dbReference type="NCBIfam" id="TIGR00842">
    <property type="entry name" value="bcct"/>
    <property type="match status" value="1"/>
</dbReference>
<feature type="transmembrane region" description="Helical" evidence="8">
    <location>
        <begin position="238"/>
        <end position="260"/>
    </location>
</feature>
<name>A0ABS2SUZ7_9BACI</name>
<dbReference type="InterPro" id="IPR000060">
    <property type="entry name" value="BCCT_transptr"/>
</dbReference>
<keyword evidence="3" id="KW-0813">Transport</keyword>
<organism evidence="10 11">
    <name type="scientific">Shouchella xiaoxiensis</name>
    <dbReference type="NCBI Taxonomy" id="766895"/>
    <lineage>
        <taxon>Bacteria</taxon>
        <taxon>Bacillati</taxon>
        <taxon>Bacillota</taxon>
        <taxon>Bacilli</taxon>
        <taxon>Bacillales</taxon>
        <taxon>Bacillaceae</taxon>
        <taxon>Shouchella</taxon>
    </lineage>
</organism>
<keyword evidence="4" id="KW-1003">Cell membrane</keyword>
<feature type="transmembrane region" description="Helical" evidence="8">
    <location>
        <begin position="356"/>
        <end position="374"/>
    </location>
</feature>
<dbReference type="EMBL" id="JAFBCV010000007">
    <property type="protein sequence ID" value="MBM7839323.1"/>
    <property type="molecule type" value="Genomic_DNA"/>
</dbReference>
<feature type="transmembrane region" description="Helical" evidence="8">
    <location>
        <begin position="272"/>
        <end position="292"/>
    </location>
</feature>
<dbReference type="Pfam" id="PF02080">
    <property type="entry name" value="TrkA_C"/>
    <property type="match status" value="1"/>
</dbReference>
<feature type="transmembrane region" description="Helical" evidence="8">
    <location>
        <begin position="413"/>
        <end position="439"/>
    </location>
</feature>
<feature type="transmembrane region" description="Helical" evidence="8">
    <location>
        <begin position="18"/>
        <end position="36"/>
    </location>
</feature>
<evidence type="ECO:0000256" key="8">
    <source>
        <dbReference type="SAM" id="Phobius"/>
    </source>
</evidence>